<dbReference type="AlphaFoldDB" id="A0A167IZ10"/>
<evidence type="ECO:0008006" key="4">
    <source>
        <dbReference type="Google" id="ProtNLM"/>
    </source>
</evidence>
<organism evidence="2 3">
    <name type="scientific">Pseudoalteromonas luteoviolacea S4060-1</name>
    <dbReference type="NCBI Taxonomy" id="1365257"/>
    <lineage>
        <taxon>Bacteria</taxon>
        <taxon>Pseudomonadati</taxon>
        <taxon>Pseudomonadota</taxon>
        <taxon>Gammaproteobacteria</taxon>
        <taxon>Alteromonadales</taxon>
        <taxon>Pseudoalteromonadaceae</taxon>
        <taxon>Pseudoalteromonas</taxon>
    </lineage>
</organism>
<feature type="transmembrane region" description="Helical" evidence="1">
    <location>
        <begin position="20"/>
        <end position="38"/>
    </location>
</feature>
<evidence type="ECO:0000313" key="3">
    <source>
        <dbReference type="Proteomes" id="UP000076661"/>
    </source>
</evidence>
<dbReference type="SUPFAM" id="SSF81901">
    <property type="entry name" value="HCP-like"/>
    <property type="match status" value="1"/>
</dbReference>
<reference evidence="2 3" key="1">
    <citation type="submission" date="2013-07" db="EMBL/GenBank/DDBJ databases">
        <title>Comparative Genomic and Metabolomic Analysis of Twelve Strains of Pseudoalteromonas luteoviolacea.</title>
        <authorList>
            <person name="Vynne N.G."/>
            <person name="Mansson M."/>
            <person name="Gram L."/>
        </authorList>
    </citation>
    <scope>NUCLEOTIDE SEQUENCE [LARGE SCALE GENOMIC DNA]</scope>
    <source>
        <strain evidence="2 3">S4060-1</strain>
    </source>
</reference>
<dbReference type="Gene3D" id="1.25.40.10">
    <property type="entry name" value="Tetratricopeptide repeat domain"/>
    <property type="match status" value="1"/>
</dbReference>
<keyword evidence="1" id="KW-0472">Membrane</keyword>
<accession>A0A167IZ10</accession>
<dbReference type="InterPro" id="IPR011990">
    <property type="entry name" value="TPR-like_helical_dom_sf"/>
</dbReference>
<protein>
    <recommendedName>
        <fullName evidence="4">Sel1 repeat family protein</fullName>
    </recommendedName>
</protein>
<dbReference type="EMBL" id="AUXX01000056">
    <property type="protein sequence ID" value="KZN60276.1"/>
    <property type="molecule type" value="Genomic_DNA"/>
</dbReference>
<comment type="caution">
    <text evidence="2">The sequence shown here is derived from an EMBL/GenBank/DDBJ whole genome shotgun (WGS) entry which is preliminary data.</text>
</comment>
<dbReference type="RefSeq" id="WP_063382913.1">
    <property type="nucleotide sequence ID" value="NZ_AUXX01000056.1"/>
</dbReference>
<evidence type="ECO:0000256" key="1">
    <source>
        <dbReference type="SAM" id="Phobius"/>
    </source>
</evidence>
<gene>
    <name evidence="2" type="ORF">N478_06890</name>
</gene>
<evidence type="ECO:0000313" key="2">
    <source>
        <dbReference type="EMBL" id="KZN60276.1"/>
    </source>
</evidence>
<sequence>MIKSALFRTHDVITASVSRYKAIIIAFLLIGFCGYWIVQHQQSQTQQSLWLHAPKVDDVIMVDFGRIQSDRVYQPQFRVVQVIAVNSDLVTLKQGRYTYARKRDAKRAIQLDNLMLDDYFKAEPWRLTHSEILDLYQSGGIYAAYRPNDIYVLGGIVKQRALPHFPKHQRAQFSPQNSQGISLYQQGDLIAARQSFEAAASNQDQWGMYNLATMLIAAEGGEQDLPRAFELLIKAKAQGNLKAHEALTSLCQLHQVCE</sequence>
<keyword evidence="1" id="KW-0812">Transmembrane</keyword>
<dbReference type="PATRIC" id="fig|1365257.3.peg.4780"/>
<keyword evidence="1" id="KW-1133">Transmembrane helix</keyword>
<name>A0A167IZ10_9GAMM</name>
<dbReference type="Proteomes" id="UP000076661">
    <property type="component" value="Unassembled WGS sequence"/>
</dbReference>
<proteinExistence type="predicted"/>